<name>A0AAN8R8Z7_9TELE</name>
<keyword evidence="3" id="KW-1185">Reference proteome</keyword>
<gene>
    <name evidence="2" type="ORF">J4Q44_G00114030</name>
</gene>
<evidence type="ECO:0000313" key="2">
    <source>
        <dbReference type="EMBL" id="KAK6318112.1"/>
    </source>
</evidence>
<comment type="caution">
    <text evidence="2">The sequence shown here is derived from an EMBL/GenBank/DDBJ whole genome shotgun (WGS) entry which is preliminary data.</text>
</comment>
<accession>A0AAN8R8Z7</accession>
<feature type="region of interest" description="Disordered" evidence="1">
    <location>
        <begin position="1"/>
        <end position="48"/>
    </location>
</feature>
<feature type="compositionally biased region" description="Pro residues" evidence="1">
    <location>
        <begin position="27"/>
        <end position="36"/>
    </location>
</feature>
<dbReference type="AlphaFoldDB" id="A0AAN8R8Z7"/>
<dbReference type="EMBL" id="JAGTTL010000009">
    <property type="protein sequence ID" value="KAK6318112.1"/>
    <property type="molecule type" value="Genomic_DNA"/>
</dbReference>
<evidence type="ECO:0000256" key="1">
    <source>
        <dbReference type="SAM" id="MobiDB-lite"/>
    </source>
</evidence>
<proteinExistence type="predicted"/>
<organism evidence="2 3">
    <name type="scientific">Coregonus suidteri</name>
    <dbReference type="NCBI Taxonomy" id="861788"/>
    <lineage>
        <taxon>Eukaryota</taxon>
        <taxon>Metazoa</taxon>
        <taxon>Chordata</taxon>
        <taxon>Craniata</taxon>
        <taxon>Vertebrata</taxon>
        <taxon>Euteleostomi</taxon>
        <taxon>Actinopterygii</taxon>
        <taxon>Neopterygii</taxon>
        <taxon>Teleostei</taxon>
        <taxon>Protacanthopterygii</taxon>
        <taxon>Salmoniformes</taxon>
        <taxon>Salmonidae</taxon>
        <taxon>Coregoninae</taxon>
        <taxon>Coregonus</taxon>
    </lineage>
</organism>
<feature type="compositionally biased region" description="Polar residues" evidence="1">
    <location>
        <begin position="38"/>
        <end position="48"/>
    </location>
</feature>
<dbReference type="Proteomes" id="UP001356427">
    <property type="component" value="Unassembled WGS sequence"/>
</dbReference>
<evidence type="ECO:0000313" key="3">
    <source>
        <dbReference type="Proteomes" id="UP001356427"/>
    </source>
</evidence>
<protein>
    <submittedName>
        <fullName evidence="2">Uncharacterized protein</fullName>
    </submittedName>
</protein>
<reference evidence="2 3" key="1">
    <citation type="submission" date="2021-04" db="EMBL/GenBank/DDBJ databases">
        <authorList>
            <person name="De Guttry C."/>
            <person name="Zahm M."/>
            <person name="Klopp C."/>
            <person name="Cabau C."/>
            <person name="Louis A."/>
            <person name="Berthelot C."/>
            <person name="Parey E."/>
            <person name="Roest Crollius H."/>
            <person name="Montfort J."/>
            <person name="Robinson-Rechavi M."/>
            <person name="Bucao C."/>
            <person name="Bouchez O."/>
            <person name="Gislard M."/>
            <person name="Lluch J."/>
            <person name="Milhes M."/>
            <person name="Lampietro C."/>
            <person name="Lopez Roques C."/>
            <person name="Donnadieu C."/>
            <person name="Braasch I."/>
            <person name="Desvignes T."/>
            <person name="Postlethwait J."/>
            <person name="Bobe J."/>
            <person name="Wedekind C."/>
            <person name="Guiguen Y."/>
        </authorList>
    </citation>
    <scope>NUCLEOTIDE SEQUENCE [LARGE SCALE GENOMIC DNA]</scope>
    <source>
        <strain evidence="2">Cs_M1</strain>
        <tissue evidence="2">Blood</tissue>
    </source>
</reference>
<sequence>MADSLSRDETPGTTERDPDPQWDTPPDKSPPTPLSPPASVQETSNTRESPFLFMSADIGVTLKKAAGGVTKWMALSFCFKNF</sequence>
<feature type="compositionally biased region" description="Basic and acidic residues" evidence="1">
    <location>
        <begin position="1"/>
        <end position="19"/>
    </location>
</feature>